<dbReference type="AlphaFoldDB" id="A0A7V0QQK4"/>
<dbReference type="Gene3D" id="2.40.30.170">
    <property type="match status" value="1"/>
</dbReference>
<protein>
    <submittedName>
        <fullName evidence="6">HlyD family efflux transporter periplasmic adaptor subunit</fullName>
    </submittedName>
</protein>
<dbReference type="Gene3D" id="2.40.50.100">
    <property type="match status" value="1"/>
</dbReference>
<dbReference type="GO" id="GO:0030313">
    <property type="term" value="C:cell envelope"/>
    <property type="evidence" value="ECO:0007669"/>
    <property type="project" value="UniProtKB-SubCell"/>
</dbReference>
<dbReference type="Proteomes" id="UP000885660">
    <property type="component" value="Unassembled WGS sequence"/>
</dbReference>
<feature type="coiled-coil region" evidence="3">
    <location>
        <begin position="121"/>
        <end position="148"/>
    </location>
</feature>
<dbReference type="PANTHER" id="PTHR32347">
    <property type="entry name" value="EFFLUX SYSTEM COMPONENT YKNX-RELATED"/>
    <property type="match status" value="1"/>
</dbReference>
<evidence type="ECO:0000259" key="4">
    <source>
        <dbReference type="Pfam" id="PF25881"/>
    </source>
</evidence>
<comment type="caution">
    <text evidence="6">The sequence shown here is derived from an EMBL/GenBank/DDBJ whole genome shotgun (WGS) entry which is preliminary data.</text>
</comment>
<keyword evidence="2 3" id="KW-0175">Coiled coil</keyword>
<evidence type="ECO:0000256" key="1">
    <source>
        <dbReference type="ARBA" id="ARBA00004196"/>
    </source>
</evidence>
<dbReference type="SUPFAM" id="SSF111369">
    <property type="entry name" value="HlyD-like secretion proteins"/>
    <property type="match status" value="1"/>
</dbReference>
<evidence type="ECO:0000259" key="5">
    <source>
        <dbReference type="Pfam" id="PF25954"/>
    </source>
</evidence>
<dbReference type="EMBL" id="DRBC01000230">
    <property type="protein sequence ID" value="HDN84871.1"/>
    <property type="molecule type" value="Genomic_DNA"/>
</dbReference>
<name>A0A7V0QQK4_UNCAE</name>
<proteinExistence type="predicted"/>
<evidence type="ECO:0000313" key="6">
    <source>
        <dbReference type="EMBL" id="HDN84871.1"/>
    </source>
</evidence>
<evidence type="ECO:0000256" key="2">
    <source>
        <dbReference type="ARBA" id="ARBA00023054"/>
    </source>
</evidence>
<feature type="domain" description="CusB-like beta-barrel" evidence="5">
    <location>
        <begin position="184"/>
        <end position="254"/>
    </location>
</feature>
<dbReference type="Gene3D" id="1.10.287.470">
    <property type="entry name" value="Helix hairpin bin"/>
    <property type="match status" value="1"/>
</dbReference>
<dbReference type="InterPro" id="IPR058792">
    <property type="entry name" value="Beta-barrel_RND_2"/>
</dbReference>
<dbReference type="Pfam" id="PF25954">
    <property type="entry name" value="Beta-barrel_RND_2"/>
    <property type="match status" value="1"/>
</dbReference>
<dbReference type="PANTHER" id="PTHR32347:SF23">
    <property type="entry name" value="BLL5650 PROTEIN"/>
    <property type="match status" value="1"/>
</dbReference>
<accession>A0A7V0QQK4</accession>
<gene>
    <name evidence="6" type="ORF">ENG47_03835</name>
</gene>
<feature type="domain" description="YbhG-like alpha-helical hairpin" evidence="4">
    <location>
        <begin position="2"/>
        <end position="79"/>
    </location>
</feature>
<sequence length="260" mass="28965">LANFHSAQKDLQRAEDDYNRGAIPEQALDKAKLGFEVAQAQLASAKANLELIKKGARKEDIQIAQANVEQAKATLDKLESLKKARSWEVKIQGAKTQWENANSAYHLAKTSWEDKLWEKDIKLASAQVQNAEAALELAQSRLEDCTIRAPISGIISGRFVDEGSVVGPGAPLVSIVDISSVKIVLHIGEEYLDKIPLTRKIVVQIENYLDKIFVPQEINISPVMDPRSRKIKVEVKIPNPDLRIKPGMFARVKLILEEEK</sequence>
<dbReference type="InterPro" id="IPR059052">
    <property type="entry name" value="HH_YbhG-like"/>
</dbReference>
<organism evidence="6">
    <name type="scientific">Aerophobetes bacterium</name>
    <dbReference type="NCBI Taxonomy" id="2030807"/>
    <lineage>
        <taxon>Bacteria</taxon>
        <taxon>Candidatus Aerophobota</taxon>
    </lineage>
</organism>
<reference evidence="6" key="1">
    <citation type="journal article" date="2020" name="mSystems">
        <title>Genome- and Community-Level Interaction Insights into Carbon Utilization and Element Cycling Functions of Hydrothermarchaeota in Hydrothermal Sediment.</title>
        <authorList>
            <person name="Zhou Z."/>
            <person name="Liu Y."/>
            <person name="Xu W."/>
            <person name="Pan J."/>
            <person name="Luo Z.H."/>
            <person name="Li M."/>
        </authorList>
    </citation>
    <scope>NUCLEOTIDE SEQUENCE [LARGE SCALE GENOMIC DNA]</scope>
    <source>
        <strain evidence="6">HyVt-219</strain>
    </source>
</reference>
<dbReference type="InterPro" id="IPR050465">
    <property type="entry name" value="UPF0194_transport"/>
</dbReference>
<dbReference type="Pfam" id="PF25881">
    <property type="entry name" value="HH_YBHG"/>
    <property type="match status" value="1"/>
</dbReference>
<evidence type="ECO:0000256" key="3">
    <source>
        <dbReference type="SAM" id="Coils"/>
    </source>
</evidence>
<feature type="non-terminal residue" evidence="6">
    <location>
        <position position="1"/>
    </location>
</feature>
<comment type="subcellular location">
    <subcellularLocation>
        <location evidence="1">Cell envelope</location>
    </subcellularLocation>
</comment>